<dbReference type="RefSeq" id="XP_031852985.1">
    <property type="nucleotide sequence ID" value="XM_031997094.1"/>
</dbReference>
<feature type="coiled-coil region" evidence="1">
    <location>
        <begin position="326"/>
        <end position="353"/>
    </location>
</feature>
<feature type="coiled-coil region" evidence="1">
    <location>
        <begin position="180"/>
        <end position="209"/>
    </location>
</feature>
<evidence type="ECO:0000256" key="1">
    <source>
        <dbReference type="SAM" id="Coils"/>
    </source>
</evidence>
<dbReference type="PANTHER" id="PTHR11864">
    <property type="entry name" value="PRE-MRNA-PROCESSING PROTEIN PRP40"/>
    <property type="match status" value="1"/>
</dbReference>
<feature type="domain" description="WW" evidence="3">
    <location>
        <begin position="1"/>
        <end position="31"/>
    </location>
</feature>
<gene>
    <name evidence="5" type="ORF">SAPINGB_P002375</name>
</gene>
<feature type="domain" description="FF" evidence="4">
    <location>
        <begin position="347"/>
        <end position="408"/>
    </location>
</feature>
<evidence type="ECO:0000259" key="3">
    <source>
        <dbReference type="PROSITE" id="PS50020"/>
    </source>
</evidence>
<dbReference type="Pfam" id="PF25432">
    <property type="entry name" value="FF_PRPF40A"/>
    <property type="match status" value="1"/>
</dbReference>
<dbReference type="GO" id="GO:0003723">
    <property type="term" value="F:RNA binding"/>
    <property type="evidence" value="ECO:0007669"/>
    <property type="project" value="TreeGrafter"/>
</dbReference>
<reference evidence="5 6" key="1">
    <citation type="submission" date="2019-09" db="EMBL/GenBank/DDBJ databases">
        <authorList>
            <person name="Brejova B."/>
        </authorList>
    </citation>
    <scope>NUCLEOTIDE SEQUENCE [LARGE SCALE GENOMIC DNA]</scope>
</reference>
<dbReference type="CDD" id="cd00201">
    <property type="entry name" value="WW"/>
    <property type="match status" value="2"/>
</dbReference>
<organism evidence="5 6">
    <name type="scientific">Magnusiomyces paraingens</name>
    <dbReference type="NCBI Taxonomy" id="2606893"/>
    <lineage>
        <taxon>Eukaryota</taxon>
        <taxon>Fungi</taxon>
        <taxon>Dikarya</taxon>
        <taxon>Ascomycota</taxon>
        <taxon>Saccharomycotina</taxon>
        <taxon>Dipodascomycetes</taxon>
        <taxon>Dipodascales</taxon>
        <taxon>Dipodascaceae</taxon>
        <taxon>Magnusiomyces</taxon>
    </lineage>
</organism>
<dbReference type="EMBL" id="CABVLU010000002">
    <property type="protein sequence ID" value="VVT49651.1"/>
    <property type="molecule type" value="Genomic_DNA"/>
</dbReference>
<dbReference type="Gene3D" id="1.10.10.440">
    <property type="entry name" value="FF domain"/>
    <property type="match status" value="4"/>
</dbReference>
<keyword evidence="1" id="KW-0175">Coiled coil</keyword>
<dbReference type="Proteomes" id="UP000398389">
    <property type="component" value="Unassembled WGS sequence"/>
</dbReference>
<accession>A0A5E8BFP3</accession>
<dbReference type="InterPro" id="IPR036517">
    <property type="entry name" value="FF_domain_sf"/>
</dbReference>
<dbReference type="GO" id="GO:0005685">
    <property type="term" value="C:U1 snRNP"/>
    <property type="evidence" value="ECO:0007669"/>
    <property type="project" value="TreeGrafter"/>
</dbReference>
<dbReference type="GO" id="GO:0071004">
    <property type="term" value="C:U2-type prespliceosome"/>
    <property type="evidence" value="ECO:0007669"/>
    <property type="project" value="TreeGrafter"/>
</dbReference>
<dbReference type="Pfam" id="PF01846">
    <property type="entry name" value="FF"/>
    <property type="match status" value="2"/>
</dbReference>
<evidence type="ECO:0000259" key="4">
    <source>
        <dbReference type="PROSITE" id="PS51676"/>
    </source>
</evidence>
<dbReference type="PANTHER" id="PTHR11864:SF0">
    <property type="entry name" value="PRP40 PRE-MRNA PROCESSING FACTOR 40 HOMOLOG A (YEAST)"/>
    <property type="match status" value="1"/>
</dbReference>
<evidence type="ECO:0000256" key="2">
    <source>
        <dbReference type="SAM" id="MobiDB-lite"/>
    </source>
</evidence>
<keyword evidence="6" id="KW-1185">Reference proteome</keyword>
<dbReference type="GeneID" id="43581194"/>
<feature type="domain" description="WW" evidence="3">
    <location>
        <begin position="45"/>
        <end position="72"/>
    </location>
</feature>
<dbReference type="PROSITE" id="PS01159">
    <property type="entry name" value="WW_DOMAIN_1"/>
    <property type="match status" value="1"/>
</dbReference>
<dbReference type="SUPFAM" id="SSF51045">
    <property type="entry name" value="WW domain"/>
    <property type="match status" value="2"/>
</dbReference>
<dbReference type="InterPro" id="IPR002713">
    <property type="entry name" value="FF_domain"/>
</dbReference>
<feature type="region of interest" description="Disordered" evidence="2">
    <location>
        <begin position="548"/>
        <end position="643"/>
    </location>
</feature>
<dbReference type="InterPro" id="IPR001202">
    <property type="entry name" value="WW_dom"/>
</dbReference>
<evidence type="ECO:0008006" key="7">
    <source>
        <dbReference type="Google" id="ProtNLM"/>
    </source>
</evidence>
<sequence length="643" mass="74772">MSVWQSHTSEDGRVYYYNSETAESSWEKPDELLTPLERALAKSRWKEYTAEGGSKYWYHEDTQESVWEIPDEIKKIIEANNPEIKDTEEPEATKTSAGPTYDTSTAIRGDAFKYTSQSQLAQAKIPKYDSEEAATQAFKGMLRERQIDGESHTWASAMKLLIRDPRYWAVTMPLDRKRAFDEWSDEIRRERAEKRRQAREEQLQAMTLALTEYPSIKYYTRWRTVKDSIMTENPIFRDVDDPKLCHYAFNVYRKRLRNSYESNLAREREVAMAKLETLLGTMGLSASSSQWLDTLGELRSMPKFSDDPRLSTMARADVLATYESFIRNDERRQNDQVQKLKKLQRRKERKVREAFVGLLQELHSKGLIKARTKWMDTRPIFEKDQRYIDICGQPGSTPLELFWDLVEEERRKLKLQREQVIDVLTAKKFAIDDGTKFEEFAKFVQTTMATTHSISEENLETIFEDIKAAEAKKREEDRYADERRIIRAQNDLRALFKELDNPPIGIDDKWEDVRPRVINSEEYTRVPTEELRREAFDRYIRRLQERERDVRERRRKLPASIPPPAGSIPSGLPGGLPSSLPNVLPSSLPAPPHGSVTATPHGSLPPPPMGIPGRYPIPRGYPPPPPPPYYRGGYDPHQPFLKY</sequence>
<feature type="compositionally biased region" description="Low complexity" evidence="2">
    <location>
        <begin position="567"/>
        <end position="587"/>
    </location>
</feature>
<feature type="compositionally biased region" description="Pro residues" evidence="2">
    <location>
        <begin position="619"/>
        <end position="629"/>
    </location>
</feature>
<dbReference type="SMART" id="SM00441">
    <property type="entry name" value="FF"/>
    <property type="match status" value="4"/>
</dbReference>
<name>A0A5E8BFP3_9ASCO</name>
<dbReference type="AlphaFoldDB" id="A0A5E8BFP3"/>
<dbReference type="SMART" id="SM00456">
    <property type="entry name" value="WW"/>
    <property type="match status" value="2"/>
</dbReference>
<protein>
    <recommendedName>
        <fullName evidence="7">Pre-mRNA-processing protein PRP40</fullName>
    </recommendedName>
</protein>
<evidence type="ECO:0000313" key="6">
    <source>
        <dbReference type="Proteomes" id="UP000398389"/>
    </source>
</evidence>
<dbReference type="InterPro" id="IPR039726">
    <property type="entry name" value="Prp40-like"/>
</dbReference>
<dbReference type="SUPFAM" id="SSF81698">
    <property type="entry name" value="FF domain"/>
    <property type="match status" value="3"/>
</dbReference>
<dbReference type="GO" id="GO:0045292">
    <property type="term" value="P:mRNA cis splicing, via spliceosome"/>
    <property type="evidence" value="ECO:0007669"/>
    <property type="project" value="InterPro"/>
</dbReference>
<evidence type="ECO:0000313" key="5">
    <source>
        <dbReference type="EMBL" id="VVT49651.1"/>
    </source>
</evidence>
<dbReference type="Pfam" id="PF00397">
    <property type="entry name" value="WW"/>
    <property type="match status" value="1"/>
</dbReference>
<dbReference type="PROSITE" id="PS51676">
    <property type="entry name" value="FF"/>
    <property type="match status" value="1"/>
</dbReference>
<dbReference type="InterPro" id="IPR036020">
    <property type="entry name" value="WW_dom_sf"/>
</dbReference>
<dbReference type="Gene3D" id="2.20.70.10">
    <property type="match status" value="2"/>
</dbReference>
<dbReference type="PROSITE" id="PS50020">
    <property type="entry name" value="WW_DOMAIN_2"/>
    <property type="match status" value="2"/>
</dbReference>
<proteinExistence type="predicted"/>
<dbReference type="OrthoDB" id="187617at2759"/>